<evidence type="ECO:0000313" key="2">
    <source>
        <dbReference type="Proteomes" id="UP000291084"/>
    </source>
</evidence>
<dbReference type="EMBL" id="AP015035">
    <property type="protein sequence ID" value="BAT79303.1"/>
    <property type="molecule type" value="Genomic_DNA"/>
</dbReference>
<reference evidence="1 2" key="1">
    <citation type="journal article" date="2015" name="Sci. Rep.">
        <title>The power of single molecule real-time sequencing technology in the de novo assembly of a eukaryotic genome.</title>
        <authorList>
            <person name="Sakai H."/>
            <person name="Naito K."/>
            <person name="Ogiso-Tanaka E."/>
            <person name="Takahashi Y."/>
            <person name="Iseki K."/>
            <person name="Muto C."/>
            <person name="Satou K."/>
            <person name="Teruya K."/>
            <person name="Shiroma A."/>
            <person name="Shimoji M."/>
            <person name="Hirano T."/>
            <person name="Itoh T."/>
            <person name="Kaga A."/>
            <person name="Tomooka N."/>
        </authorList>
    </citation>
    <scope>NUCLEOTIDE SEQUENCE [LARGE SCALE GENOMIC DNA]</scope>
    <source>
        <strain evidence="2">cv. Shumari</strain>
    </source>
</reference>
<organism evidence="1 2">
    <name type="scientific">Vigna angularis var. angularis</name>
    <dbReference type="NCBI Taxonomy" id="157739"/>
    <lineage>
        <taxon>Eukaryota</taxon>
        <taxon>Viridiplantae</taxon>
        <taxon>Streptophyta</taxon>
        <taxon>Embryophyta</taxon>
        <taxon>Tracheophyta</taxon>
        <taxon>Spermatophyta</taxon>
        <taxon>Magnoliopsida</taxon>
        <taxon>eudicotyledons</taxon>
        <taxon>Gunneridae</taxon>
        <taxon>Pentapetalae</taxon>
        <taxon>rosids</taxon>
        <taxon>fabids</taxon>
        <taxon>Fabales</taxon>
        <taxon>Fabaceae</taxon>
        <taxon>Papilionoideae</taxon>
        <taxon>50 kb inversion clade</taxon>
        <taxon>NPAAA clade</taxon>
        <taxon>indigoferoid/millettioid clade</taxon>
        <taxon>Phaseoleae</taxon>
        <taxon>Vigna</taxon>
    </lineage>
</organism>
<sequence>MVSFTISPRVRGCALYASFRVFIFVKLMERCRNNVLERKYRLFNVGDEKGLPSVTVKISNCGEHNEGENSFDL</sequence>
<evidence type="ECO:0000313" key="1">
    <source>
        <dbReference type="EMBL" id="BAT79303.1"/>
    </source>
</evidence>
<accession>A0A0S3RFG6</accession>
<dbReference type="Proteomes" id="UP000291084">
    <property type="component" value="Chromosome 2"/>
</dbReference>
<proteinExistence type="predicted"/>
<gene>
    <name evidence="1" type="primary">Vigan.02G216300</name>
    <name evidence="1" type="ORF">VIGAN_02216300</name>
</gene>
<protein>
    <submittedName>
        <fullName evidence="1">Uncharacterized protein</fullName>
    </submittedName>
</protein>
<dbReference type="AlphaFoldDB" id="A0A0S3RFG6"/>
<name>A0A0S3RFG6_PHAAN</name>
<keyword evidence="2" id="KW-1185">Reference proteome</keyword>